<evidence type="ECO:0000313" key="2">
    <source>
        <dbReference type="Ensembl" id="ENSCINP00000025347.1"/>
    </source>
</evidence>
<dbReference type="HOGENOM" id="CLU_1038103_0_0_1"/>
<reference evidence="2" key="4">
    <citation type="submission" date="2025-09" db="UniProtKB">
        <authorList>
            <consortium name="Ensembl"/>
        </authorList>
    </citation>
    <scope>IDENTIFICATION</scope>
</reference>
<proteinExistence type="predicted"/>
<dbReference type="AlphaFoldDB" id="F6PV97"/>
<reference evidence="2" key="3">
    <citation type="submission" date="2025-08" db="UniProtKB">
        <authorList>
            <consortium name="Ensembl"/>
        </authorList>
    </citation>
    <scope>IDENTIFICATION</scope>
</reference>
<name>F6PV97_CIOIN</name>
<dbReference type="Proteomes" id="UP000008144">
    <property type="component" value="Chromosome 10"/>
</dbReference>
<dbReference type="EMBL" id="EAAA01000598">
    <property type="status" value="NOT_ANNOTATED_CDS"/>
    <property type="molecule type" value="Genomic_DNA"/>
</dbReference>
<feature type="compositionally biased region" description="Basic and acidic residues" evidence="1">
    <location>
        <begin position="129"/>
        <end position="150"/>
    </location>
</feature>
<evidence type="ECO:0000256" key="1">
    <source>
        <dbReference type="SAM" id="MobiDB-lite"/>
    </source>
</evidence>
<accession>F6PV97</accession>
<reference evidence="2" key="2">
    <citation type="journal article" date="2008" name="Genome Biol.">
        <title>Improved genome assembly and evidence-based global gene model set for the chordate Ciona intestinalis: new insight into intron and operon populations.</title>
        <authorList>
            <person name="Satou Y."/>
            <person name="Mineta K."/>
            <person name="Ogasawara M."/>
            <person name="Sasakura Y."/>
            <person name="Shoguchi E."/>
            <person name="Ueno K."/>
            <person name="Yamada L."/>
            <person name="Matsumoto J."/>
            <person name="Wasserscheid J."/>
            <person name="Dewar K."/>
            <person name="Wiley G.B."/>
            <person name="Macmil S.L."/>
            <person name="Roe B.A."/>
            <person name="Zeller R.W."/>
            <person name="Hastings K.E."/>
            <person name="Lemaire P."/>
            <person name="Lindquist E."/>
            <person name="Endo T."/>
            <person name="Hotta K."/>
            <person name="Inaba K."/>
        </authorList>
    </citation>
    <scope>NUCLEOTIDE SEQUENCE [LARGE SCALE GENOMIC DNA]</scope>
    <source>
        <strain evidence="2">wild type</strain>
    </source>
</reference>
<dbReference type="InParanoid" id="F6PV97"/>
<organism evidence="2 3">
    <name type="scientific">Ciona intestinalis</name>
    <name type="common">Transparent sea squirt</name>
    <name type="synonym">Ascidia intestinalis</name>
    <dbReference type="NCBI Taxonomy" id="7719"/>
    <lineage>
        <taxon>Eukaryota</taxon>
        <taxon>Metazoa</taxon>
        <taxon>Chordata</taxon>
        <taxon>Tunicata</taxon>
        <taxon>Ascidiacea</taxon>
        <taxon>Phlebobranchia</taxon>
        <taxon>Cionidae</taxon>
        <taxon>Ciona</taxon>
    </lineage>
</organism>
<feature type="region of interest" description="Disordered" evidence="1">
    <location>
        <begin position="106"/>
        <end position="157"/>
    </location>
</feature>
<keyword evidence="3" id="KW-1185">Reference proteome</keyword>
<reference evidence="3" key="1">
    <citation type="journal article" date="2002" name="Science">
        <title>The draft genome of Ciona intestinalis: insights into chordate and vertebrate origins.</title>
        <authorList>
            <person name="Dehal P."/>
            <person name="Satou Y."/>
            <person name="Campbell R.K."/>
            <person name="Chapman J."/>
            <person name="Degnan B."/>
            <person name="De Tomaso A."/>
            <person name="Davidson B."/>
            <person name="Di Gregorio A."/>
            <person name="Gelpke M."/>
            <person name="Goodstein D.M."/>
            <person name="Harafuji N."/>
            <person name="Hastings K.E."/>
            <person name="Ho I."/>
            <person name="Hotta K."/>
            <person name="Huang W."/>
            <person name="Kawashima T."/>
            <person name="Lemaire P."/>
            <person name="Martinez D."/>
            <person name="Meinertzhagen I.A."/>
            <person name="Necula S."/>
            <person name="Nonaka M."/>
            <person name="Putnam N."/>
            <person name="Rash S."/>
            <person name="Saiga H."/>
            <person name="Satake M."/>
            <person name="Terry A."/>
            <person name="Yamada L."/>
            <person name="Wang H.G."/>
            <person name="Awazu S."/>
            <person name="Azumi K."/>
            <person name="Boore J."/>
            <person name="Branno M."/>
            <person name="Chin-Bow S."/>
            <person name="DeSantis R."/>
            <person name="Doyle S."/>
            <person name="Francino P."/>
            <person name="Keys D.N."/>
            <person name="Haga S."/>
            <person name="Hayashi H."/>
            <person name="Hino K."/>
            <person name="Imai K.S."/>
            <person name="Inaba K."/>
            <person name="Kano S."/>
            <person name="Kobayashi K."/>
            <person name="Kobayashi M."/>
            <person name="Lee B.I."/>
            <person name="Makabe K.W."/>
            <person name="Manohar C."/>
            <person name="Matassi G."/>
            <person name="Medina M."/>
            <person name="Mochizuki Y."/>
            <person name="Mount S."/>
            <person name="Morishita T."/>
            <person name="Miura S."/>
            <person name="Nakayama A."/>
            <person name="Nishizaka S."/>
            <person name="Nomoto H."/>
            <person name="Ohta F."/>
            <person name="Oishi K."/>
            <person name="Rigoutsos I."/>
            <person name="Sano M."/>
            <person name="Sasaki A."/>
            <person name="Sasakura Y."/>
            <person name="Shoguchi E."/>
            <person name="Shin-i T."/>
            <person name="Spagnuolo A."/>
            <person name="Stainier D."/>
            <person name="Suzuki M.M."/>
            <person name="Tassy O."/>
            <person name="Takatori N."/>
            <person name="Tokuoka M."/>
            <person name="Yagi K."/>
            <person name="Yoshizaki F."/>
            <person name="Wada S."/>
            <person name="Zhang C."/>
            <person name="Hyatt P.D."/>
            <person name="Larimer F."/>
            <person name="Detter C."/>
            <person name="Doggett N."/>
            <person name="Glavina T."/>
            <person name="Hawkins T."/>
            <person name="Richardson P."/>
            <person name="Lucas S."/>
            <person name="Kohara Y."/>
            <person name="Levine M."/>
            <person name="Satoh N."/>
            <person name="Rokhsar D.S."/>
        </authorList>
    </citation>
    <scope>NUCLEOTIDE SEQUENCE [LARGE SCALE GENOMIC DNA]</scope>
</reference>
<dbReference type="Ensembl" id="ENSCINT00000025593.1">
    <property type="protein sequence ID" value="ENSCINP00000025347.1"/>
    <property type="gene ID" value="ENSCING00000013915.1"/>
</dbReference>
<sequence length="268" mass="29940">MYIIPQRPFKILKEIPDWVQGNTLRILESSFVDVSKRIASTELLMLAGKAIEVVSTVYQSLAIPSYGGQSTSVEIESCTSSIPYESTGSEIIQNSDLVEQISQQQSNLEQISQQQSNQPSCDVGFTPESPEKHKDPFRDDHSLEENDSAHTEVNSSVSISEEPCFEHIVQEELAEPMVNTDNRVDQQLSPSDELEQLLNEHYCEDEETSNIDPNDAAEELDRLLAESELLNGDIESDSAFNNRSYFYQTNIVITSASSNTSCKRVVPP</sequence>
<protein>
    <submittedName>
        <fullName evidence="2">Uncharacterized protein</fullName>
    </submittedName>
</protein>
<feature type="compositionally biased region" description="Low complexity" evidence="1">
    <location>
        <begin position="106"/>
        <end position="118"/>
    </location>
</feature>
<evidence type="ECO:0000313" key="3">
    <source>
        <dbReference type="Proteomes" id="UP000008144"/>
    </source>
</evidence>